<protein>
    <recommendedName>
        <fullName evidence="3">Flavin reductase like domain-containing protein</fullName>
    </recommendedName>
</protein>
<accession>A0A255XND8</accession>
<dbReference type="GO" id="GO:0010181">
    <property type="term" value="F:FMN binding"/>
    <property type="evidence" value="ECO:0007669"/>
    <property type="project" value="InterPro"/>
</dbReference>
<gene>
    <name evidence="4" type="ORF">CHR90_09370</name>
</gene>
<dbReference type="PANTHER" id="PTHR30466:SF11">
    <property type="entry name" value="FLAVIN-DEPENDENT MONOOXYGENASE, REDUCTASE SUBUNIT HSAB"/>
    <property type="match status" value="1"/>
</dbReference>
<organism evidence="4 5">
    <name type="scientific">Elstera cyanobacteriorum</name>
    <dbReference type="NCBI Taxonomy" id="2022747"/>
    <lineage>
        <taxon>Bacteria</taxon>
        <taxon>Pseudomonadati</taxon>
        <taxon>Pseudomonadota</taxon>
        <taxon>Alphaproteobacteria</taxon>
        <taxon>Rhodospirillales</taxon>
        <taxon>Rhodospirillaceae</taxon>
        <taxon>Elstera</taxon>
    </lineage>
</organism>
<feature type="domain" description="Flavin reductase like" evidence="3">
    <location>
        <begin position="18"/>
        <end position="162"/>
    </location>
</feature>
<dbReference type="GO" id="GO:0042602">
    <property type="term" value="F:riboflavin reductase (NADPH) activity"/>
    <property type="evidence" value="ECO:0007669"/>
    <property type="project" value="TreeGrafter"/>
</dbReference>
<dbReference type="RefSeq" id="WP_094408749.1">
    <property type="nucleotide sequence ID" value="NZ_BMJZ01000001.1"/>
</dbReference>
<name>A0A255XND8_9PROT</name>
<proteinExistence type="inferred from homology"/>
<dbReference type="EMBL" id="NOXS01000032">
    <property type="protein sequence ID" value="OYQ18486.1"/>
    <property type="molecule type" value="Genomic_DNA"/>
</dbReference>
<sequence>MQTPATPKFTTREFRDVLGNFATGIAVVTSRDTEGRPVGCTINSFASVSLDPPLVSFCIDRQAGTFAAFQSHGHFALHFLAEHQEEVSRRFAKAGEDKFGAVEPVAGIGNVPLLSDCLAHLECSVYQRIDAGDHVLILGRVEAFSSRKDLPPLLYFRGRYARVASE</sequence>
<dbReference type="Gene3D" id="2.30.110.10">
    <property type="entry name" value="Electron Transport, Fmn-binding Protein, Chain A"/>
    <property type="match status" value="1"/>
</dbReference>
<dbReference type="SUPFAM" id="SSF50475">
    <property type="entry name" value="FMN-binding split barrel"/>
    <property type="match status" value="1"/>
</dbReference>
<comment type="similarity">
    <text evidence="1">Belongs to the non-flavoprotein flavin reductase family.</text>
</comment>
<dbReference type="InterPro" id="IPR012349">
    <property type="entry name" value="Split_barrel_FMN-bd"/>
</dbReference>
<dbReference type="SMART" id="SM00903">
    <property type="entry name" value="Flavin_Reduct"/>
    <property type="match status" value="1"/>
</dbReference>
<dbReference type="Pfam" id="PF01613">
    <property type="entry name" value="Flavin_Reduct"/>
    <property type="match status" value="1"/>
</dbReference>
<keyword evidence="5" id="KW-1185">Reference proteome</keyword>
<dbReference type="AlphaFoldDB" id="A0A255XND8"/>
<evidence type="ECO:0000256" key="1">
    <source>
        <dbReference type="ARBA" id="ARBA00008898"/>
    </source>
</evidence>
<dbReference type="InterPro" id="IPR002563">
    <property type="entry name" value="Flavin_Rdtase-like_dom"/>
</dbReference>
<evidence type="ECO:0000256" key="2">
    <source>
        <dbReference type="ARBA" id="ARBA00023002"/>
    </source>
</evidence>
<evidence type="ECO:0000259" key="3">
    <source>
        <dbReference type="SMART" id="SM00903"/>
    </source>
</evidence>
<dbReference type="PANTHER" id="PTHR30466">
    <property type="entry name" value="FLAVIN REDUCTASE"/>
    <property type="match status" value="1"/>
</dbReference>
<comment type="caution">
    <text evidence="4">The sequence shown here is derived from an EMBL/GenBank/DDBJ whole genome shotgun (WGS) entry which is preliminary data.</text>
</comment>
<reference evidence="4 5" key="1">
    <citation type="submission" date="2017-07" db="EMBL/GenBank/DDBJ databases">
        <title>Elstera cyanobacteriorum sp. nov., a novel bacterium isolated from cyanobacterial aggregates in a eutrophic lake.</title>
        <authorList>
            <person name="Cai H."/>
        </authorList>
    </citation>
    <scope>NUCLEOTIDE SEQUENCE [LARGE SCALE GENOMIC DNA]</scope>
    <source>
        <strain evidence="4 5">TH019</strain>
    </source>
</reference>
<keyword evidence="2" id="KW-0560">Oxidoreductase</keyword>
<evidence type="ECO:0000313" key="5">
    <source>
        <dbReference type="Proteomes" id="UP000216361"/>
    </source>
</evidence>
<dbReference type="OrthoDB" id="9792858at2"/>
<dbReference type="InterPro" id="IPR050268">
    <property type="entry name" value="NADH-dep_flavin_reductase"/>
</dbReference>
<dbReference type="Proteomes" id="UP000216361">
    <property type="component" value="Unassembled WGS sequence"/>
</dbReference>
<evidence type="ECO:0000313" key="4">
    <source>
        <dbReference type="EMBL" id="OYQ18486.1"/>
    </source>
</evidence>